<dbReference type="Pfam" id="PF14302">
    <property type="entry name" value="DUF4377"/>
    <property type="match status" value="1"/>
</dbReference>
<dbReference type="EMBL" id="CP106735">
    <property type="protein sequence ID" value="UXX78773.1"/>
    <property type="molecule type" value="Genomic_DNA"/>
</dbReference>
<dbReference type="Pfam" id="PF03724">
    <property type="entry name" value="META"/>
    <property type="match status" value="1"/>
</dbReference>
<dbReference type="PANTHER" id="PTHR35535">
    <property type="entry name" value="HEAT SHOCK PROTEIN HSLJ"/>
    <property type="match status" value="1"/>
</dbReference>
<evidence type="ECO:0000259" key="1">
    <source>
        <dbReference type="Pfam" id="PF03724"/>
    </source>
</evidence>
<gene>
    <name evidence="3" type="ORF">N7E81_15550</name>
</gene>
<dbReference type="Proteomes" id="UP001062165">
    <property type="component" value="Chromosome"/>
</dbReference>
<dbReference type="RefSeq" id="WP_263050517.1">
    <property type="nucleotide sequence ID" value="NZ_CP106735.1"/>
</dbReference>
<protein>
    <submittedName>
        <fullName evidence="3">DUF4377 domain-containing protein</fullName>
    </submittedName>
</protein>
<keyword evidence="4" id="KW-1185">Reference proteome</keyword>
<evidence type="ECO:0000313" key="4">
    <source>
        <dbReference type="Proteomes" id="UP001062165"/>
    </source>
</evidence>
<accession>A0ABY6CY26</accession>
<reference evidence="3" key="1">
    <citation type="submission" date="2022-10" db="EMBL/GenBank/DDBJ databases">
        <title>Comparative genomics and taxonomic characterization of three novel marine species of genus Reichenbachiella exhibiting antioxidant and polysaccharide degradation activities.</title>
        <authorList>
            <person name="Muhammad N."/>
            <person name="Lee Y.-J."/>
            <person name="Ko J."/>
            <person name="Kim S.-G."/>
        </authorList>
    </citation>
    <scope>NUCLEOTIDE SEQUENCE</scope>
    <source>
        <strain evidence="3">Wsw4-B4</strain>
    </source>
</reference>
<dbReference type="Gene3D" id="2.40.128.270">
    <property type="match status" value="1"/>
</dbReference>
<feature type="domain" description="DUF4377" evidence="2">
    <location>
        <begin position="30"/>
        <end position="107"/>
    </location>
</feature>
<dbReference type="InterPro" id="IPR025485">
    <property type="entry name" value="DUF4377"/>
</dbReference>
<dbReference type="InterPro" id="IPR053147">
    <property type="entry name" value="Hsp_HslJ-like"/>
</dbReference>
<sequence length="224" mass="25650">MKYYQIGFLCLLSATMLCSCSDKVEVKEYWVNSMRVACVGEGPRRCLQVQQGEQVESGAWEYFYSTIEGFDFKEGFIYQLAVSEKSIENPPADGSSIRYQLVEVLSKEFDPKVRLHDLWVLEEMGEMVLDVEEQQRPRLEINLYENKIMGFDGCNSYTGSIESVGEKELVFGQIANTRKMCVDMSLSNRFHALMSQVKSYALEEGQLVLKSEADHSLFSFQKTD</sequence>
<dbReference type="PANTHER" id="PTHR35535:SF1">
    <property type="entry name" value="HEAT SHOCK PROTEIN HSLJ"/>
    <property type="match status" value="1"/>
</dbReference>
<dbReference type="InterPro" id="IPR038670">
    <property type="entry name" value="HslJ-like_sf"/>
</dbReference>
<organism evidence="3 4">
    <name type="scientific">Reichenbachiella carrageenanivorans</name>
    <dbReference type="NCBI Taxonomy" id="2979869"/>
    <lineage>
        <taxon>Bacteria</taxon>
        <taxon>Pseudomonadati</taxon>
        <taxon>Bacteroidota</taxon>
        <taxon>Cytophagia</taxon>
        <taxon>Cytophagales</taxon>
        <taxon>Reichenbachiellaceae</taxon>
        <taxon>Reichenbachiella</taxon>
    </lineage>
</organism>
<dbReference type="PROSITE" id="PS51257">
    <property type="entry name" value="PROKAR_LIPOPROTEIN"/>
    <property type="match status" value="1"/>
</dbReference>
<evidence type="ECO:0000313" key="3">
    <source>
        <dbReference type="EMBL" id="UXX78773.1"/>
    </source>
</evidence>
<feature type="domain" description="DUF306" evidence="1">
    <location>
        <begin position="117"/>
        <end position="220"/>
    </location>
</feature>
<name>A0ABY6CY26_9BACT</name>
<proteinExistence type="predicted"/>
<dbReference type="InterPro" id="IPR005184">
    <property type="entry name" value="DUF306_Meta_HslJ"/>
</dbReference>
<evidence type="ECO:0000259" key="2">
    <source>
        <dbReference type="Pfam" id="PF14302"/>
    </source>
</evidence>